<dbReference type="Proteomes" id="UP000198660">
    <property type="component" value="Unassembled WGS sequence"/>
</dbReference>
<protein>
    <recommendedName>
        <fullName evidence="3">Hydrolase</fullName>
    </recommendedName>
</protein>
<evidence type="ECO:0008006" key="3">
    <source>
        <dbReference type="Google" id="ProtNLM"/>
    </source>
</evidence>
<keyword evidence="2" id="KW-1185">Reference proteome</keyword>
<evidence type="ECO:0000313" key="2">
    <source>
        <dbReference type="Proteomes" id="UP000198660"/>
    </source>
</evidence>
<proteinExistence type="predicted"/>
<name>A0A1I6UJY3_9BACL</name>
<reference evidence="2" key="1">
    <citation type="submission" date="2016-10" db="EMBL/GenBank/DDBJ databases">
        <authorList>
            <person name="Varghese N."/>
            <person name="Submissions S."/>
        </authorList>
    </citation>
    <scope>NUCLEOTIDE SEQUENCE [LARGE SCALE GENOMIC DNA]</scope>
    <source>
        <strain evidence="2">DSM 45789</strain>
    </source>
</reference>
<dbReference type="OrthoDB" id="2706506at2"/>
<accession>A0A1I6UJY3</accession>
<dbReference type="RefSeq" id="WP_091839493.1">
    <property type="nucleotide sequence ID" value="NZ_FPAA01000017.1"/>
</dbReference>
<organism evidence="1 2">
    <name type="scientific">Marininema halotolerans</name>
    <dbReference type="NCBI Taxonomy" id="1155944"/>
    <lineage>
        <taxon>Bacteria</taxon>
        <taxon>Bacillati</taxon>
        <taxon>Bacillota</taxon>
        <taxon>Bacilli</taxon>
        <taxon>Bacillales</taxon>
        <taxon>Thermoactinomycetaceae</taxon>
        <taxon>Marininema</taxon>
    </lineage>
</organism>
<gene>
    <name evidence="1" type="ORF">SAMN05444972_11723</name>
</gene>
<evidence type="ECO:0000313" key="1">
    <source>
        <dbReference type="EMBL" id="SFT01738.1"/>
    </source>
</evidence>
<sequence>MSKRPYYVAIHSGEKAGALLQEKSSDQYVFEIEATPEEARELSYFLEQLARSDIASFWNAHTPFIQDKQNPENEQYDSSLVTMYEHIHRLGTPETKEQIESMNILEQ</sequence>
<dbReference type="EMBL" id="FPAA01000017">
    <property type="protein sequence ID" value="SFT01738.1"/>
    <property type="molecule type" value="Genomic_DNA"/>
</dbReference>
<dbReference type="AlphaFoldDB" id="A0A1I6UJY3"/>